<dbReference type="AlphaFoldDB" id="A0A819UNF1"/>
<organism evidence="4 5">
    <name type="scientific">Adineta steineri</name>
    <dbReference type="NCBI Taxonomy" id="433720"/>
    <lineage>
        <taxon>Eukaryota</taxon>
        <taxon>Metazoa</taxon>
        <taxon>Spiralia</taxon>
        <taxon>Gnathifera</taxon>
        <taxon>Rotifera</taxon>
        <taxon>Eurotatoria</taxon>
        <taxon>Bdelloidea</taxon>
        <taxon>Adinetida</taxon>
        <taxon>Adinetidae</taxon>
        <taxon>Adineta</taxon>
    </lineage>
</organism>
<dbReference type="EMBL" id="CAJOAZ010005437">
    <property type="protein sequence ID" value="CAF4099889.1"/>
    <property type="molecule type" value="Genomic_DNA"/>
</dbReference>
<dbReference type="SMART" id="SM00364">
    <property type="entry name" value="LRR_BAC"/>
    <property type="match status" value="3"/>
</dbReference>
<keyword evidence="3" id="KW-0175">Coiled coil</keyword>
<evidence type="ECO:0000256" key="2">
    <source>
        <dbReference type="ARBA" id="ARBA00022737"/>
    </source>
</evidence>
<protein>
    <submittedName>
        <fullName evidence="4">Uncharacterized protein</fullName>
    </submittedName>
</protein>
<sequence length="458" mass="52959">MDNDDIEKYIQHIIDTKETSLNLSNRSLRAVPFSVSLCTHLQNLYLNNNELIIPPSEQLALLNNLETLSLEQNQLTILPDTLWHIISLIRLNLSHNPLGQISSDLGQLKNLHELWLTNINLYDIPLNIFVNLNLLEKLSLKSNHLRRLPSDIGHLLELRWLCIEDNELNDLPDCLQDCVNLSYLNLNGNHIVHIPSVIGKISSLNIICLQRNAIAEVNDDTLMMFSNMTKVDLRENPLVDKPKHWKGLEFIKVGRCIDVTSYNEENDIADNNSESDDSSQDDNLDQVALKKKLDAKISELSTANVSLCQTEEQIRNELEDEQIKTKNLTEELDQYKIKEAKLQQELNTNRESSECLTLQNDSLKESCKNLQDELLNVKQDLLNKLNALQNTIENLQNEKQSYEQENIELKQSINKEQVEDELTQLSKENEEQRQEIINLRENLQTYEQLKDQLAEERR</sequence>
<feature type="non-terminal residue" evidence="4">
    <location>
        <position position="1"/>
    </location>
</feature>
<dbReference type="SUPFAM" id="SSF52058">
    <property type="entry name" value="L domain-like"/>
    <property type="match status" value="1"/>
</dbReference>
<name>A0A819UNF1_9BILA</name>
<evidence type="ECO:0000313" key="4">
    <source>
        <dbReference type="EMBL" id="CAF4099889.1"/>
    </source>
</evidence>
<dbReference type="InterPro" id="IPR050216">
    <property type="entry name" value="LRR_domain-containing"/>
</dbReference>
<proteinExistence type="predicted"/>
<dbReference type="InterPro" id="IPR001611">
    <property type="entry name" value="Leu-rich_rpt"/>
</dbReference>
<keyword evidence="1" id="KW-0433">Leucine-rich repeat</keyword>
<dbReference type="PANTHER" id="PTHR48051:SF48">
    <property type="entry name" value="MULTIFUNCTIONAL ROCO FAMILY SIGNALING REGULATOR 1"/>
    <property type="match status" value="1"/>
</dbReference>
<feature type="coiled-coil region" evidence="3">
    <location>
        <begin position="311"/>
        <end position="456"/>
    </location>
</feature>
<evidence type="ECO:0000256" key="1">
    <source>
        <dbReference type="ARBA" id="ARBA00022614"/>
    </source>
</evidence>
<dbReference type="Pfam" id="PF00560">
    <property type="entry name" value="LRR_1"/>
    <property type="match status" value="3"/>
</dbReference>
<gene>
    <name evidence="4" type="ORF">OXD698_LOCUS35362</name>
</gene>
<dbReference type="GO" id="GO:0005737">
    <property type="term" value="C:cytoplasm"/>
    <property type="evidence" value="ECO:0007669"/>
    <property type="project" value="TreeGrafter"/>
</dbReference>
<keyword evidence="2" id="KW-0677">Repeat</keyword>
<reference evidence="4" key="1">
    <citation type="submission" date="2021-02" db="EMBL/GenBank/DDBJ databases">
        <authorList>
            <person name="Nowell W R."/>
        </authorList>
    </citation>
    <scope>NUCLEOTIDE SEQUENCE</scope>
</reference>
<dbReference type="InterPro" id="IPR032675">
    <property type="entry name" value="LRR_dom_sf"/>
</dbReference>
<dbReference type="PANTHER" id="PTHR48051">
    <property type="match status" value="1"/>
</dbReference>
<dbReference type="Proteomes" id="UP000663844">
    <property type="component" value="Unassembled WGS sequence"/>
</dbReference>
<dbReference type="SMART" id="SM00369">
    <property type="entry name" value="LRR_TYP"/>
    <property type="match status" value="6"/>
</dbReference>
<dbReference type="PROSITE" id="PS51450">
    <property type="entry name" value="LRR"/>
    <property type="match status" value="2"/>
</dbReference>
<evidence type="ECO:0000256" key="3">
    <source>
        <dbReference type="SAM" id="Coils"/>
    </source>
</evidence>
<accession>A0A819UNF1</accession>
<evidence type="ECO:0000313" key="5">
    <source>
        <dbReference type="Proteomes" id="UP000663844"/>
    </source>
</evidence>
<dbReference type="InterPro" id="IPR003591">
    <property type="entry name" value="Leu-rich_rpt_typical-subtyp"/>
</dbReference>
<dbReference type="Gene3D" id="3.80.10.10">
    <property type="entry name" value="Ribonuclease Inhibitor"/>
    <property type="match status" value="2"/>
</dbReference>
<comment type="caution">
    <text evidence="4">The sequence shown here is derived from an EMBL/GenBank/DDBJ whole genome shotgun (WGS) entry which is preliminary data.</text>
</comment>